<feature type="compositionally biased region" description="Pro residues" evidence="8">
    <location>
        <begin position="721"/>
        <end position="732"/>
    </location>
</feature>
<comment type="catalytic activity">
    <reaction evidence="1">
        <text>ATP + protein L-histidine = ADP + protein N-phospho-L-histidine.</text>
        <dbReference type="EC" id="2.7.13.3"/>
    </reaction>
</comment>
<feature type="domain" description="Histidine kinase" evidence="10">
    <location>
        <begin position="577"/>
        <end position="682"/>
    </location>
</feature>
<dbReference type="Pfam" id="PF08376">
    <property type="entry name" value="NIT"/>
    <property type="match status" value="1"/>
</dbReference>
<evidence type="ECO:0000256" key="1">
    <source>
        <dbReference type="ARBA" id="ARBA00000085"/>
    </source>
</evidence>
<dbReference type="PROSITE" id="PS50906">
    <property type="entry name" value="NIT"/>
    <property type="match status" value="1"/>
</dbReference>
<dbReference type="InterPro" id="IPR010910">
    <property type="entry name" value="Nitrate/nitrite_sensing_bac"/>
</dbReference>
<keyword evidence="5 9" id="KW-0812">Transmembrane</keyword>
<evidence type="ECO:0000256" key="9">
    <source>
        <dbReference type="SAM" id="Phobius"/>
    </source>
</evidence>
<evidence type="ECO:0000256" key="8">
    <source>
        <dbReference type="SAM" id="MobiDB-lite"/>
    </source>
</evidence>
<gene>
    <name evidence="12" type="ORF">SAMN05414137_123120</name>
</gene>
<dbReference type="PANTHER" id="PTHR45436:SF5">
    <property type="entry name" value="SENSOR HISTIDINE KINASE TRCS"/>
    <property type="match status" value="1"/>
</dbReference>
<dbReference type="InterPro" id="IPR013587">
    <property type="entry name" value="Nitrate/nitrite_sensing"/>
</dbReference>
<dbReference type="EMBL" id="FOAZ01000023">
    <property type="protein sequence ID" value="SEM31681.1"/>
    <property type="molecule type" value="Genomic_DNA"/>
</dbReference>
<evidence type="ECO:0000313" key="12">
    <source>
        <dbReference type="EMBL" id="SEM31681.1"/>
    </source>
</evidence>
<dbReference type="Gene3D" id="3.30.565.10">
    <property type="entry name" value="Histidine kinase-like ATPase, C-terminal domain"/>
    <property type="match status" value="1"/>
</dbReference>
<dbReference type="GO" id="GO:0000160">
    <property type="term" value="P:phosphorelay signal transduction system"/>
    <property type="evidence" value="ECO:0007669"/>
    <property type="project" value="TreeGrafter"/>
</dbReference>
<evidence type="ECO:0000256" key="7">
    <source>
        <dbReference type="ARBA" id="ARBA00022989"/>
    </source>
</evidence>
<feature type="region of interest" description="Disordered" evidence="8">
    <location>
        <begin position="698"/>
        <end position="984"/>
    </location>
</feature>
<sequence length="984" mass="101931">MTAPTSARGGATTSATGTTSAGVAPRPRPAHAGPPADEGRPPAYRSGPLALRLRLRPRTVRARIVSLLMVPVVSLLALWGFATVTTAQQIDSLMRLKHVDETLLQPVDSTVTAVQAERTAALAYLAAPDPGRLDAYNSRARATDAAVTAMGRDILRGEPDAVGLAAALPARLDALTSATGSLRQLRTRVEGHQLDWAAAADAYAGVVDGGFGVVGALSGATGVQNSGIASDARVVLELSQAREMLAREDATVQAAQAAGRMTPEQYQEFTGARYARHTLEDAAAPDLRPADLAAYRQVTGGQPARSLAQLEDAVRASGGGTRAVTAAGGAWVPTATTVQQQLDTVLTGAGTAAGSNVDPYSLGALTKNGAAVLFGLAAVLLSLVISVRIGRGLVVELVGLRNSALDLAGRRLPAAMRRLRAGEEIDIEAEAPVVEAGDDELGQVGEALNTVQRAALTAAVERAEVLSGVSGVFVNLARRSQVLVHRQLTLLDAMERRTEDPAELEDLFRLDHLTTRMRRHAEGLIILSGAAPGRAWRKPVPLLDVVRSAVAEVEDYSRVEVRRLPGVAVVGAAVADLTHLLAELVENATGFSPPHTKVLVSGEQVGAGYAVEIEDRGLGMGKEAVAEANRRIADAQQADLFDSDRLGLFVVSRLARRHGVRVSLRPSAYGGTTAVVLLPSALLETGRPRRRAPLDAELDLPPVQPSAPDPATQDPFAAAVPRPPAHPAPPATPAARGRGGTLHDEIDEFDGSDAPLPFGRPAVARDSAAGSEPAAGPGTDAPAPFGRVAGGTGDSGAPGVPGSQPVAPAPFGRPVVARDGAAGSGPATAGPRAPRGVEAAASPGSPGRSADAPATGGDPLPVRRTAQAGGPADGEELPRRVRQASLAVQLREAPPQERTRPSRASRATPERSPEQARATMSALRDGLNRGRGGHGDGGFGGNAGSGSGRHLRLHQQDPRDERSHEDFDDFERSAADGRDDEPHR</sequence>
<evidence type="ECO:0000259" key="10">
    <source>
        <dbReference type="PROSITE" id="PS50109"/>
    </source>
</evidence>
<proteinExistence type="predicted"/>
<reference evidence="13" key="1">
    <citation type="submission" date="2016-10" db="EMBL/GenBank/DDBJ databases">
        <authorList>
            <person name="Varghese N."/>
        </authorList>
    </citation>
    <scope>NUCLEOTIDE SEQUENCE [LARGE SCALE GENOMIC DNA]</scope>
    <source>
        <strain evidence="13">DSM 45096 / BCRC 16803 / CGMCC 4.1857 / CIP 109030 / JCM 12277 / KCTC 19219 / NBRC 100920 / 33214</strain>
    </source>
</reference>
<dbReference type="InterPro" id="IPR050428">
    <property type="entry name" value="TCS_sensor_his_kinase"/>
</dbReference>
<dbReference type="GO" id="GO:0005886">
    <property type="term" value="C:plasma membrane"/>
    <property type="evidence" value="ECO:0007669"/>
    <property type="project" value="TreeGrafter"/>
</dbReference>
<evidence type="ECO:0000256" key="2">
    <source>
        <dbReference type="ARBA" id="ARBA00012438"/>
    </source>
</evidence>
<dbReference type="RefSeq" id="WP_143094672.1">
    <property type="nucleotide sequence ID" value="NZ_FOAZ01000023.1"/>
</dbReference>
<keyword evidence="9" id="KW-0472">Membrane</keyword>
<organism evidence="12 13">
    <name type="scientific">Streptacidiphilus jiangxiensis</name>
    <dbReference type="NCBI Taxonomy" id="235985"/>
    <lineage>
        <taxon>Bacteria</taxon>
        <taxon>Bacillati</taxon>
        <taxon>Actinomycetota</taxon>
        <taxon>Actinomycetes</taxon>
        <taxon>Kitasatosporales</taxon>
        <taxon>Streptomycetaceae</taxon>
        <taxon>Streptacidiphilus</taxon>
    </lineage>
</organism>
<dbReference type="AlphaFoldDB" id="A0A1H7XD71"/>
<dbReference type="PROSITE" id="PS50109">
    <property type="entry name" value="HIS_KIN"/>
    <property type="match status" value="1"/>
</dbReference>
<feature type="region of interest" description="Disordered" evidence="8">
    <location>
        <begin position="1"/>
        <end position="46"/>
    </location>
</feature>
<accession>A0A1H7XD71</accession>
<evidence type="ECO:0000256" key="3">
    <source>
        <dbReference type="ARBA" id="ARBA00022553"/>
    </source>
</evidence>
<protein>
    <recommendedName>
        <fullName evidence="2">histidine kinase</fullName>
        <ecNumber evidence="2">2.7.13.3</ecNumber>
    </recommendedName>
</protein>
<evidence type="ECO:0000259" key="11">
    <source>
        <dbReference type="PROSITE" id="PS50906"/>
    </source>
</evidence>
<dbReference type="Proteomes" id="UP000183015">
    <property type="component" value="Unassembled WGS sequence"/>
</dbReference>
<feature type="compositionally biased region" description="Gly residues" evidence="8">
    <location>
        <begin position="935"/>
        <end position="947"/>
    </location>
</feature>
<dbReference type="STRING" id="235985.SAMN05414137_123120"/>
<evidence type="ECO:0000256" key="5">
    <source>
        <dbReference type="ARBA" id="ARBA00022692"/>
    </source>
</evidence>
<dbReference type="SMART" id="SM00387">
    <property type="entry name" value="HATPase_c"/>
    <property type="match status" value="1"/>
</dbReference>
<feature type="compositionally biased region" description="Basic and acidic residues" evidence="8">
    <location>
        <begin position="954"/>
        <end position="984"/>
    </location>
</feature>
<keyword evidence="7 9" id="KW-1133">Transmembrane helix</keyword>
<dbReference type="InterPro" id="IPR036890">
    <property type="entry name" value="HATPase_C_sf"/>
</dbReference>
<dbReference type="SUPFAM" id="SSF55874">
    <property type="entry name" value="ATPase domain of HSP90 chaperone/DNA topoisomerase II/histidine kinase"/>
    <property type="match status" value="1"/>
</dbReference>
<dbReference type="InterPro" id="IPR003594">
    <property type="entry name" value="HATPase_dom"/>
</dbReference>
<dbReference type="InterPro" id="IPR005467">
    <property type="entry name" value="His_kinase_dom"/>
</dbReference>
<dbReference type="Pfam" id="PF02518">
    <property type="entry name" value="HATPase_c"/>
    <property type="match status" value="1"/>
</dbReference>
<feature type="compositionally biased region" description="Low complexity" evidence="8">
    <location>
        <begin position="1"/>
        <end position="36"/>
    </location>
</feature>
<feature type="transmembrane region" description="Helical" evidence="9">
    <location>
        <begin position="62"/>
        <end position="82"/>
    </location>
</feature>
<feature type="compositionally biased region" description="Low complexity" evidence="8">
    <location>
        <begin position="767"/>
        <end position="786"/>
    </location>
</feature>
<keyword evidence="6 12" id="KW-0418">Kinase</keyword>
<name>A0A1H7XD71_STRJI</name>
<dbReference type="GO" id="GO:0004673">
    <property type="term" value="F:protein histidine kinase activity"/>
    <property type="evidence" value="ECO:0007669"/>
    <property type="project" value="UniProtKB-EC"/>
</dbReference>
<keyword evidence="13" id="KW-1185">Reference proteome</keyword>
<keyword evidence="4" id="KW-0808">Transferase</keyword>
<dbReference type="eggNOG" id="COG0642">
    <property type="taxonomic scope" value="Bacteria"/>
</dbReference>
<evidence type="ECO:0000256" key="6">
    <source>
        <dbReference type="ARBA" id="ARBA00022777"/>
    </source>
</evidence>
<dbReference type="PANTHER" id="PTHR45436">
    <property type="entry name" value="SENSOR HISTIDINE KINASE YKOH"/>
    <property type="match status" value="1"/>
</dbReference>
<dbReference type="OrthoDB" id="4652229at2"/>
<feature type="domain" description="NIT" evidence="11">
    <location>
        <begin position="105"/>
        <end position="360"/>
    </location>
</feature>
<dbReference type="EC" id="2.7.13.3" evidence="2"/>
<keyword evidence="3" id="KW-0597">Phosphoprotein</keyword>
<evidence type="ECO:0000313" key="13">
    <source>
        <dbReference type="Proteomes" id="UP000183015"/>
    </source>
</evidence>
<evidence type="ECO:0000256" key="4">
    <source>
        <dbReference type="ARBA" id="ARBA00022679"/>
    </source>
</evidence>
<feature type="compositionally biased region" description="Low complexity" evidence="8">
    <location>
        <begin position="820"/>
        <end position="854"/>
    </location>
</feature>